<protein>
    <submittedName>
        <fullName evidence="2">Uncharacterized protein</fullName>
    </submittedName>
</protein>
<dbReference type="GeneID" id="23862463"/>
<dbReference type="RefSeq" id="XP_011774621.1">
    <property type="nucleotide sequence ID" value="XM_011776319.1"/>
</dbReference>
<dbReference type="KEGG" id="tbg:TbgDal_VII2940"/>
<sequence>MPERKGKGQIKTQKCDGRCDSMHDAHLRNGKIWQVPSETHSAHANANVNAKKKRCSNAHDHGHYKRHQTITKKGNKGVKNFAPRWFTLCGGINSNRKNVKKKTISGDMVKPNSAPGS</sequence>
<feature type="region of interest" description="Disordered" evidence="1">
    <location>
        <begin position="39"/>
        <end position="76"/>
    </location>
</feature>
<dbReference type="AlphaFoldDB" id="C9ZSF6"/>
<dbReference type="EMBL" id="FN554970">
    <property type="protein sequence ID" value="CBH12340.1"/>
    <property type="molecule type" value="Genomic_DNA"/>
</dbReference>
<evidence type="ECO:0000256" key="1">
    <source>
        <dbReference type="SAM" id="MobiDB-lite"/>
    </source>
</evidence>
<proteinExistence type="predicted"/>
<reference evidence="3" key="1">
    <citation type="journal article" date="2010" name="PLoS Negl. Trop. Dis.">
        <title>The genome sequence of Trypanosoma brucei gambiense, causative agent of chronic human african trypanosomiasis.</title>
        <authorList>
            <person name="Jackson A.P."/>
            <person name="Sanders M."/>
            <person name="Berry A."/>
            <person name="McQuillan J."/>
            <person name="Aslett M.A."/>
            <person name="Quail M.A."/>
            <person name="Chukualim B."/>
            <person name="Capewell P."/>
            <person name="MacLeod A."/>
            <person name="Melville S.E."/>
            <person name="Gibson W."/>
            <person name="Barry J.D."/>
            <person name="Berriman M."/>
            <person name="Hertz-Fowler C."/>
        </authorList>
    </citation>
    <scope>NUCLEOTIDE SEQUENCE [LARGE SCALE GENOMIC DNA]</scope>
    <source>
        <strain evidence="3">MHOM/CI/86/DAL972</strain>
    </source>
</reference>
<name>C9ZSF6_TRYB9</name>
<evidence type="ECO:0000313" key="3">
    <source>
        <dbReference type="Proteomes" id="UP000002316"/>
    </source>
</evidence>
<organism evidence="2 3">
    <name type="scientific">Trypanosoma brucei gambiense (strain MHOM/CI/86/DAL972)</name>
    <dbReference type="NCBI Taxonomy" id="679716"/>
    <lineage>
        <taxon>Eukaryota</taxon>
        <taxon>Discoba</taxon>
        <taxon>Euglenozoa</taxon>
        <taxon>Kinetoplastea</taxon>
        <taxon>Metakinetoplastina</taxon>
        <taxon>Trypanosomatida</taxon>
        <taxon>Trypanosomatidae</taxon>
        <taxon>Trypanosoma</taxon>
    </lineage>
</organism>
<feature type="compositionally biased region" description="Basic residues" evidence="1">
    <location>
        <begin position="50"/>
        <end position="76"/>
    </location>
</feature>
<gene>
    <name evidence="2" type="ORF">TbgDal_VII2940</name>
</gene>
<feature type="region of interest" description="Disordered" evidence="1">
    <location>
        <begin position="1"/>
        <end position="21"/>
    </location>
</feature>
<accession>C9ZSF6</accession>
<evidence type="ECO:0000313" key="2">
    <source>
        <dbReference type="EMBL" id="CBH12340.1"/>
    </source>
</evidence>
<dbReference type="Proteomes" id="UP000002316">
    <property type="component" value="Chromosome 7"/>
</dbReference>